<accession>A0A1F5PIR3</accession>
<dbReference type="InterPro" id="IPR036086">
    <property type="entry name" value="ParB/Sulfiredoxin_sf"/>
</dbReference>
<dbReference type="PIRSF" id="PIRSF036758">
    <property type="entry name" value="Aden_M_ParB"/>
    <property type="match status" value="1"/>
</dbReference>
<evidence type="ECO:0000256" key="3">
    <source>
        <dbReference type="ARBA" id="ARBA00022679"/>
    </source>
</evidence>
<proteinExistence type="inferred from homology"/>
<gene>
    <name evidence="8" type="ORF">A3E29_00355</name>
</gene>
<dbReference type="SUPFAM" id="SSF53335">
    <property type="entry name" value="S-adenosyl-L-methionine-dependent methyltransferases"/>
    <property type="match status" value="1"/>
</dbReference>
<dbReference type="Pfam" id="PF01555">
    <property type="entry name" value="N6_N4_Mtase"/>
    <property type="match status" value="1"/>
</dbReference>
<evidence type="ECO:0000256" key="5">
    <source>
        <dbReference type="SAM" id="MobiDB-lite"/>
    </source>
</evidence>
<organism evidence="8 9">
    <name type="scientific">Candidatus Doudnabacteria bacterium RIFCSPHIGHO2_12_FULL_48_16</name>
    <dbReference type="NCBI Taxonomy" id="1817838"/>
    <lineage>
        <taxon>Bacteria</taxon>
        <taxon>Candidatus Doudnaibacteriota</taxon>
    </lineage>
</organism>
<dbReference type="PRINTS" id="PR00506">
    <property type="entry name" value="D21N6MTFRASE"/>
</dbReference>
<dbReference type="Gene3D" id="3.90.1530.10">
    <property type="entry name" value="Conserved hypothetical protein from pyrococcus furiosus pfu- 392566-001, ParB domain"/>
    <property type="match status" value="1"/>
</dbReference>
<protein>
    <submittedName>
        <fullName evidence="8">Uncharacterized protein</fullName>
    </submittedName>
</protein>
<reference evidence="8 9" key="1">
    <citation type="journal article" date="2016" name="Nat. Commun.">
        <title>Thousands of microbial genomes shed light on interconnected biogeochemical processes in an aquifer system.</title>
        <authorList>
            <person name="Anantharaman K."/>
            <person name="Brown C.T."/>
            <person name="Hug L.A."/>
            <person name="Sharon I."/>
            <person name="Castelle C.J."/>
            <person name="Probst A.J."/>
            <person name="Thomas B.C."/>
            <person name="Singh A."/>
            <person name="Wilkins M.J."/>
            <person name="Karaoz U."/>
            <person name="Brodie E.L."/>
            <person name="Williams K.H."/>
            <person name="Hubbard S.S."/>
            <person name="Banfield J.F."/>
        </authorList>
    </citation>
    <scope>NUCLEOTIDE SEQUENCE [LARGE SCALE GENOMIC DNA]</scope>
</reference>
<dbReference type="Gene3D" id="3.40.50.150">
    <property type="entry name" value="Vaccinia Virus protein VP39"/>
    <property type="match status" value="1"/>
</dbReference>
<dbReference type="GO" id="GO:0008170">
    <property type="term" value="F:N-methyltransferase activity"/>
    <property type="evidence" value="ECO:0007669"/>
    <property type="project" value="InterPro"/>
</dbReference>
<dbReference type="EMBL" id="MFEY01000008">
    <property type="protein sequence ID" value="OGE89825.1"/>
    <property type="molecule type" value="Genomic_DNA"/>
</dbReference>
<evidence type="ECO:0000259" key="6">
    <source>
        <dbReference type="Pfam" id="PF01555"/>
    </source>
</evidence>
<keyword evidence="2" id="KW-0489">Methyltransferase</keyword>
<name>A0A1F5PIR3_9BACT</name>
<feature type="compositionally biased region" description="Acidic residues" evidence="5">
    <location>
        <begin position="142"/>
        <end position="158"/>
    </location>
</feature>
<evidence type="ECO:0000256" key="4">
    <source>
        <dbReference type="ARBA" id="ARBA00022691"/>
    </source>
</evidence>
<dbReference type="Proteomes" id="UP000177682">
    <property type="component" value="Unassembled WGS sequence"/>
</dbReference>
<evidence type="ECO:0000256" key="1">
    <source>
        <dbReference type="ARBA" id="ARBA00006594"/>
    </source>
</evidence>
<evidence type="ECO:0000256" key="2">
    <source>
        <dbReference type="ARBA" id="ARBA00022603"/>
    </source>
</evidence>
<dbReference type="InterPro" id="IPR002052">
    <property type="entry name" value="DNA_methylase_N6_adenine_CS"/>
</dbReference>
<sequence length="423" mass="48919">MEKNTKAIKITDLKHPAYNPREIKREDIDALKRSIERFGLRGLITVNSSKGRDGFIVGGNMTIMALKELGWETIPKENVDLVDMPEKEEKALSLALNKIAQRRDWNDEKLAELMVELNHSDFDLTLTGFNEVEISNLLDSQMLEEPDEEDKTPEEEYEEIKKPESKYGEVYKLGRHRLMCGDATKIEDIKKLLGTVKVDMVFTDPPYNVAHVSHEKRGKFPTEQGKILGDQQSQEDFEAFSEKVFANYHEILKPGATMYVCTGYTSYPLWYYEMMNAGFEFSSTIVWVKPSFAIGWGDYKKQYEQVMKAKRSKGKTKAQPLMYGWKKGERHFFYGDNNESDVWDMPRKAITKMTHPTEKPEWLIMRAIKNSSRVGHVVVDFFGGSGSTLFAANKLERTCYLLELDPRWCDVIRNRWEKVKVKG</sequence>
<keyword evidence="4" id="KW-0949">S-adenosyl-L-methionine</keyword>
<dbReference type="InterPro" id="IPR003115">
    <property type="entry name" value="ParB_N"/>
</dbReference>
<dbReference type="PROSITE" id="PS00092">
    <property type="entry name" value="N6_MTASE"/>
    <property type="match status" value="1"/>
</dbReference>
<evidence type="ECO:0000313" key="9">
    <source>
        <dbReference type="Proteomes" id="UP000177682"/>
    </source>
</evidence>
<dbReference type="SUPFAM" id="SSF110849">
    <property type="entry name" value="ParB/Sulfiredoxin"/>
    <property type="match status" value="1"/>
</dbReference>
<dbReference type="InterPro" id="IPR029063">
    <property type="entry name" value="SAM-dependent_MTases_sf"/>
</dbReference>
<dbReference type="GO" id="GO:0003677">
    <property type="term" value="F:DNA binding"/>
    <property type="evidence" value="ECO:0007669"/>
    <property type="project" value="InterPro"/>
</dbReference>
<feature type="domain" description="DNA methylase N-4/N-6" evidence="6">
    <location>
        <begin position="198"/>
        <end position="412"/>
    </location>
</feature>
<evidence type="ECO:0000313" key="8">
    <source>
        <dbReference type="EMBL" id="OGE89825.1"/>
    </source>
</evidence>
<evidence type="ECO:0000259" key="7">
    <source>
        <dbReference type="Pfam" id="PF02195"/>
    </source>
</evidence>
<dbReference type="InterPro" id="IPR015840">
    <property type="entry name" value="DNA_MeTrfase_ParB"/>
</dbReference>
<dbReference type="AlphaFoldDB" id="A0A1F5PIR3"/>
<keyword evidence="3" id="KW-0808">Transferase</keyword>
<dbReference type="GO" id="GO:0032259">
    <property type="term" value="P:methylation"/>
    <property type="evidence" value="ECO:0007669"/>
    <property type="project" value="UniProtKB-KW"/>
</dbReference>
<dbReference type="InterPro" id="IPR002295">
    <property type="entry name" value="N4/N6-MTase_EcoPI_Mod-like"/>
</dbReference>
<comment type="similarity">
    <text evidence="1">Belongs to the N(4)/N(6)-methyltransferase family.</text>
</comment>
<dbReference type="Pfam" id="PF02195">
    <property type="entry name" value="ParB_N"/>
    <property type="match status" value="1"/>
</dbReference>
<comment type="caution">
    <text evidence="8">The sequence shown here is derived from an EMBL/GenBank/DDBJ whole genome shotgun (WGS) entry which is preliminary data.</text>
</comment>
<dbReference type="InterPro" id="IPR002941">
    <property type="entry name" value="DNA_methylase_N4/N6"/>
</dbReference>
<feature type="region of interest" description="Disordered" evidence="5">
    <location>
        <begin position="140"/>
        <end position="161"/>
    </location>
</feature>
<feature type="domain" description="ParB-like N-terminal" evidence="7">
    <location>
        <begin position="4"/>
        <end position="92"/>
    </location>
</feature>